<comment type="caution">
    <text evidence="18">The sequence shown here is derived from an EMBL/GenBank/DDBJ whole genome shotgun (WGS) entry which is preliminary data.</text>
</comment>
<dbReference type="SMART" id="SM00382">
    <property type="entry name" value="AAA"/>
    <property type="match status" value="1"/>
</dbReference>
<keyword evidence="6 14" id="KW-0547">Nucleotide-binding</keyword>
<feature type="binding site" evidence="14">
    <location>
        <begin position="440"/>
        <end position="447"/>
    </location>
    <ligand>
        <name>ATP</name>
        <dbReference type="ChEBI" id="CHEBI:30616"/>
    </ligand>
</feature>
<evidence type="ECO:0000256" key="3">
    <source>
        <dbReference type="ARBA" id="ARBA00022475"/>
    </source>
</evidence>
<sequence>MARAKKEKKAEKKEGQKNKILAEVISIILIFLAAFSFLSIFTYNPADPTWASTSPPGHRVQNFGGRLGAGFAESLLQVFGLIALFLPLALGYLGIRSLFPGQSGRLFKRSLSGLLYLLVLSPLLNLVLERAPWRGKEFPAGGLLGELVGNFFARYLNHTGSFILFLCLLALLLIFTTHWSLARTVDFFARLFRNTTGQVIIRISQYQKERKQEKLKKKLAEKEAREKLAASRAPAAEARSLTEKPVRATLPAEEKKPPKPVEKPPAARKKEEAAGEKMLLPDLRKSGDYRFPPFSLLDPGKPTEKIDRDELFEKKRRIEEKLLEFKVSGEVREYHPGPVITTYEYFPDAGIKVSQVASLSEELSLALEAEAVRIQRIPGKSSLGIEIPNNKREIIKLRDIIQSEKFQNSTSKLTFALGKTVHGDVYITDLAIMPHLLIAGATGTGKSVALNALIASILYKATPDEVKLILIDPKRLEFTLYDGIPHLLAPVVNDSKKAGIILMNAVKKMEERLRQLGQMKVRNIEQYNQQVKALLEQKKGKLSEEERARLKPLPYIVIIIDELAELMMTSPQDVEYCIGRLAQLARAVGIHLVMATQRPSIDVITGTIKNNFNSRIAFKVPSKIDSRVIIDTVGAEKLLGLGDMLFMPPNYPRIIRLHCAYVSIPEVQRLVKFVKDQGQPEFDDRIMQILKRTGDLTLDGDLGEKDELFDRAVELVLATGQASASYLQRKLKLGYARASRIIDQMEQEGIIGPSEGAKPREILVDPKSYFKDRQKAKVPEDKT</sequence>
<comment type="subunit">
    <text evidence="13">Homohexamer. Forms a ring that surrounds DNA.</text>
</comment>
<reference evidence="18 19" key="1">
    <citation type="submission" date="2018-08" db="EMBL/GenBank/DDBJ databases">
        <title>Genome analysis of the thermophilic bacterium of the candidate phylum Aminicenantes from deep subsurface aquifer revealed its physiology and ecological role.</title>
        <authorList>
            <person name="Kadnikov V.V."/>
            <person name="Mardanov A.V."/>
            <person name="Beletsky A.V."/>
            <person name="Karnachuk O.V."/>
            <person name="Ravin N.V."/>
        </authorList>
    </citation>
    <scope>NUCLEOTIDE SEQUENCE [LARGE SCALE GENOMIC DNA]</scope>
    <source>
        <strain evidence="18">BY38</strain>
    </source>
</reference>
<evidence type="ECO:0000256" key="7">
    <source>
        <dbReference type="ARBA" id="ARBA00022829"/>
    </source>
</evidence>
<feature type="transmembrane region" description="Helical" evidence="16">
    <location>
        <begin position="75"/>
        <end position="99"/>
    </location>
</feature>
<dbReference type="SMART" id="SM00843">
    <property type="entry name" value="Ftsk_gamma"/>
    <property type="match status" value="1"/>
</dbReference>
<dbReference type="Proteomes" id="UP000257323">
    <property type="component" value="Unassembled WGS sequence"/>
</dbReference>
<accession>A0A3E2BN67</accession>
<dbReference type="InterPro" id="IPR027417">
    <property type="entry name" value="P-loop_NTPase"/>
</dbReference>
<evidence type="ECO:0000256" key="1">
    <source>
        <dbReference type="ARBA" id="ARBA00004651"/>
    </source>
</evidence>
<keyword evidence="10" id="KW-0238">DNA-binding</keyword>
<organism evidence="18 19">
    <name type="scientific">Candidatus Saccharicenans subterraneus</name>
    <dbReference type="NCBI Taxonomy" id="2508984"/>
    <lineage>
        <taxon>Bacteria</taxon>
        <taxon>Candidatus Aminicenantota</taxon>
        <taxon>Candidatus Aminicenantia</taxon>
        <taxon>Candidatus Aminicenantales</taxon>
        <taxon>Candidatus Saccharicenantaceae</taxon>
        <taxon>Candidatus Saccharicenans</taxon>
    </lineage>
</organism>
<dbReference type="InterPro" id="IPR002543">
    <property type="entry name" value="FtsK_dom"/>
</dbReference>
<feature type="compositionally biased region" description="Basic and acidic residues" evidence="15">
    <location>
        <begin position="240"/>
        <end position="262"/>
    </location>
</feature>
<feature type="region of interest" description="Disordered" evidence="15">
    <location>
        <begin position="226"/>
        <end position="278"/>
    </location>
</feature>
<dbReference type="GO" id="GO:0051301">
    <property type="term" value="P:cell division"/>
    <property type="evidence" value="ECO:0007669"/>
    <property type="project" value="UniProtKB-KW"/>
</dbReference>
<dbReference type="InterPro" id="IPR003593">
    <property type="entry name" value="AAA+_ATPase"/>
</dbReference>
<keyword evidence="5 16" id="KW-0812">Transmembrane</keyword>
<evidence type="ECO:0000256" key="5">
    <source>
        <dbReference type="ARBA" id="ARBA00022692"/>
    </source>
</evidence>
<feature type="transmembrane region" description="Helical" evidence="16">
    <location>
        <begin position="162"/>
        <end position="181"/>
    </location>
</feature>
<proteinExistence type="inferred from homology"/>
<evidence type="ECO:0000256" key="16">
    <source>
        <dbReference type="SAM" id="Phobius"/>
    </source>
</evidence>
<dbReference type="AlphaFoldDB" id="A0A3E2BN67"/>
<evidence type="ECO:0000256" key="14">
    <source>
        <dbReference type="PROSITE-ProRule" id="PRU00289"/>
    </source>
</evidence>
<dbReference type="Pfam" id="PF09397">
    <property type="entry name" value="FtsK_gamma"/>
    <property type="match status" value="1"/>
</dbReference>
<keyword evidence="12" id="KW-0131">Cell cycle</keyword>
<evidence type="ECO:0000256" key="10">
    <source>
        <dbReference type="ARBA" id="ARBA00023125"/>
    </source>
</evidence>
<dbReference type="GO" id="GO:0005886">
    <property type="term" value="C:plasma membrane"/>
    <property type="evidence" value="ECO:0007669"/>
    <property type="project" value="UniProtKB-SubCell"/>
</dbReference>
<dbReference type="Pfam" id="PF13491">
    <property type="entry name" value="FtsK_4TM"/>
    <property type="match status" value="1"/>
</dbReference>
<dbReference type="GO" id="GO:0007059">
    <property type="term" value="P:chromosome segregation"/>
    <property type="evidence" value="ECO:0007669"/>
    <property type="project" value="UniProtKB-KW"/>
</dbReference>
<protein>
    <submittedName>
        <fullName evidence="18">Cell division protein FtsK</fullName>
    </submittedName>
</protein>
<dbReference type="SUPFAM" id="SSF52540">
    <property type="entry name" value="P-loop containing nucleoside triphosphate hydrolases"/>
    <property type="match status" value="1"/>
</dbReference>
<keyword evidence="9 16" id="KW-1133">Transmembrane helix</keyword>
<comment type="similarity">
    <text evidence="2">Belongs to the FtsK/SpoIIIE/SftA family.</text>
</comment>
<comment type="subcellular location">
    <subcellularLocation>
        <location evidence="1">Cell membrane</location>
        <topology evidence="1">Multi-pass membrane protein</topology>
    </subcellularLocation>
</comment>
<dbReference type="Gene3D" id="3.30.980.40">
    <property type="match status" value="1"/>
</dbReference>
<evidence type="ECO:0000256" key="15">
    <source>
        <dbReference type="SAM" id="MobiDB-lite"/>
    </source>
</evidence>
<evidence type="ECO:0000313" key="18">
    <source>
        <dbReference type="EMBL" id="RFT16200.1"/>
    </source>
</evidence>
<evidence type="ECO:0000256" key="9">
    <source>
        <dbReference type="ARBA" id="ARBA00022989"/>
    </source>
</evidence>
<dbReference type="GO" id="GO:0005524">
    <property type="term" value="F:ATP binding"/>
    <property type="evidence" value="ECO:0007669"/>
    <property type="project" value="UniProtKB-UniRule"/>
</dbReference>
<dbReference type="EMBL" id="QUAH01000004">
    <property type="protein sequence ID" value="RFT16200.1"/>
    <property type="molecule type" value="Genomic_DNA"/>
</dbReference>
<evidence type="ECO:0000256" key="13">
    <source>
        <dbReference type="ARBA" id="ARBA00025923"/>
    </source>
</evidence>
<feature type="transmembrane region" description="Helical" evidence="16">
    <location>
        <begin position="20"/>
        <end position="43"/>
    </location>
</feature>
<dbReference type="GO" id="GO:0003677">
    <property type="term" value="F:DNA binding"/>
    <property type="evidence" value="ECO:0007669"/>
    <property type="project" value="UniProtKB-KW"/>
</dbReference>
<dbReference type="InterPro" id="IPR025199">
    <property type="entry name" value="FtsK_4TM"/>
</dbReference>
<dbReference type="Pfam" id="PF17854">
    <property type="entry name" value="FtsK_alpha"/>
    <property type="match status" value="1"/>
</dbReference>
<gene>
    <name evidence="18" type="ORF">OP8BY_1804</name>
</gene>
<keyword evidence="3" id="KW-1003">Cell membrane</keyword>
<keyword evidence="11 16" id="KW-0472">Membrane</keyword>
<dbReference type="Gene3D" id="1.10.10.10">
    <property type="entry name" value="Winged helix-like DNA-binding domain superfamily/Winged helix DNA-binding domain"/>
    <property type="match status" value="1"/>
</dbReference>
<keyword evidence="8 14" id="KW-0067">ATP-binding</keyword>
<name>A0A3E2BN67_9BACT</name>
<evidence type="ECO:0000256" key="6">
    <source>
        <dbReference type="ARBA" id="ARBA00022741"/>
    </source>
</evidence>
<dbReference type="InterPro" id="IPR018541">
    <property type="entry name" value="Ftsk_gamma"/>
</dbReference>
<dbReference type="InterPro" id="IPR041027">
    <property type="entry name" value="FtsK_alpha"/>
</dbReference>
<evidence type="ECO:0000256" key="4">
    <source>
        <dbReference type="ARBA" id="ARBA00022618"/>
    </source>
</evidence>
<evidence type="ECO:0000313" key="19">
    <source>
        <dbReference type="Proteomes" id="UP000257323"/>
    </source>
</evidence>
<dbReference type="Pfam" id="PF01580">
    <property type="entry name" value="FtsK_SpoIIIE"/>
    <property type="match status" value="1"/>
</dbReference>
<evidence type="ECO:0000259" key="17">
    <source>
        <dbReference type="PROSITE" id="PS50901"/>
    </source>
</evidence>
<evidence type="ECO:0000256" key="12">
    <source>
        <dbReference type="ARBA" id="ARBA00023306"/>
    </source>
</evidence>
<dbReference type="PANTHER" id="PTHR22683:SF41">
    <property type="entry name" value="DNA TRANSLOCASE FTSK"/>
    <property type="match status" value="1"/>
</dbReference>
<dbReference type="InterPro" id="IPR036388">
    <property type="entry name" value="WH-like_DNA-bd_sf"/>
</dbReference>
<dbReference type="InterPro" id="IPR036390">
    <property type="entry name" value="WH_DNA-bd_sf"/>
</dbReference>
<evidence type="ECO:0000256" key="2">
    <source>
        <dbReference type="ARBA" id="ARBA00006474"/>
    </source>
</evidence>
<dbReference type="PROSITE" id="PS50901">
    <property type="entry name" value="FTSK"/>
    <property type="match status" value="1"/>
</dbReference>
<dbReference type="PANTHER" id="PTHR22683">
    <property type="entry name" value="SPORULATION PROTEIN RELATED"/>
    <property type="match status" value="1"/>
</dbReference>
<keyword evidence="7" id="KW-0159">Chromosome partition</keyword>
<feature type="compositionally biased region" description="Low complexity" evidence="15">
    <location>
        <begin position="230"/>
        <end position="239"/>
    </location>
</feature>
<evidence type="ECO:0000256" key="8">
    <source>
        <dbReference type="ARBA" id="ARBA00022840"/>
    </source>
</evidence>
<dbReference type="SUPFAM" id="SSF46785">
    <property type="entry name" value="Winged helix' DNA-binding domain"/>
    <property type="match status" value="1"/>
</dbReference>
<dbReference type="CDD" id="cd01127">
    <property type="entry name" value="TrwB_TraG_TraD_VirD4"/>
    <property type="match status" value="1"/>
</dbReference>
<dbReference type="InterPro" id="IPR050206">
    <property type="entry name" value="FtsK/SpoIIIE/SftA"/>
</dbReference>
<feature type="domain" description="FtsK" evidence="17">
    <location>
        <begin position="422"/>
        <end position="627"/>
    </location>
</feature>
<evidence type="ECO:0000256" key="11">
    <source>
        <dbReference type="ARBA" id="ARBA00023136"/>
    </source>
</evidence>
<dbReference type="Gene3D" id="3.40.50.300">
    <property type="entry name" value="P-loop containing nucleotide triphosphate hydrolases"/>
    <property type="match status" value="1"/>
</dbReference>
<keyword evidence="4 18" id="KW-0132">Cell division</keyword>